<dbReference type="STRING" id="573024.SAMN05216208_1092"/>
<sequence>MTLMHPLPLRARPLARITLAAALGLLAQAGCTAFPDVGDSASDAALARPYPDLVPLQDLDMGLGTSRIAPETAPAIEARVARLKDRADSLRRGAVVDGATRSRMRAGVDRSQTQPSPDDEDAQ</sequence>
<feature type="chain" id="PRO_5009941661" description="Beta-barrel assembly machine subunit BamF" evidence="2">
    <location>
        <begin position="30"/>
        <end position="123"/>
    </location>
</feature>
<reference evidence="3 4" key="1">
    <citation type="submission" date="2017-01" db="EMBL/GenBank/DDBJ databases">
        <authorList>
            <person name="Mah S.A."/>
            <person name="Swanson W.J."/>
            <person name="Moy G.W."/>
            <person name="Vacquier V.D."/>
        </authorList>
    </citation>
    <scope>NUCLEOTIDE SEQUENCE [LARGE SCALE GENOMIC DNA]</scope>
    <source>
        <strain evidence="3 4">DSM 29590</strain>
    </source>
</reference>
<feature type="signal peptide" evidence="2">
    <location>
        <begin position="1"/>
        <end position="29"/>
    </location>
</feature>
<organism evidence="3 4">
    <name type="scientific">Roseovarius nanhaiticus</name>
    <dbReference type="NCBI Taxonomy" id="573024"/>
    <lineage>
        <taxon>Bacteria</taxon>
        <taxon>Pseudomonadati</taxon>
        <taxon>Pseudomonadota</taxon>
        <taxon>Alphaproteobacteria</taxon>
        <taxon>Rhodobacterales</taxon>
        <taxon>Roseobacteraceae</taxon>
        <taxon>Roseovarius</taxon>
    </lineage>
</organism>
<accession>A0A1N7FHC9</accession>
<evidence type="ECO:0008006" key="5">
    <source>
        <dbReference type="Google" id="ProtNLM"/>
    </source>
</evidence>
<evidence type="ECO:0000256" key="1">
    <source>
        <dbReference type="SAM" id="MobiDB-lite"/>
    </source>
</evidence>
<keyword evidence="4" id="KW-1185">Reference proteome</keyword>
<evidence type="ECO:0000313" key="4">
    <source>
        <dbReference type="Proteomes" id="UP000186019"/>
    </source>
</evidence>
<evidence type="ECO:0000256" key="2">
    <source>
        <dbReference type="SAM" id="SignalP"/>
    </source>
</evidence>
<proteinExistence type="predicted"/>
<dbReference type="EMBL" id="FTNV01000001">
    <property type="protein sequence ID" value="SIR99731.1"/>
    <property type="molecule type" value="Genomic_DNA"/>
</dbReference>
<gene>
    <name evidence="3" type="ORF">SAMN05421666_1044</name>
</gene>
<dbReference type="Proteomes" id="UP000186019">
    <property type="component" value="Unassembled WGS sequence"/>
</dbReference>
<name>A0A1N7FHC9_9RHOB</name>
<keyword evidence="2" id="KW-0732">Signal</keyword>
<dbReference type="AlphaFoldDB" id="A0A1N7FHC9"/>
<feature type="region of interest" description="Disordered" evidence="1">
    <location>
        <begin position="91"/>
        <end position="123"/>
    </location>
</feature>
<protein>
    <recommendedName>
        <fullName evidence="5">Beta-barrel assembly machine subunit BamF</fullName>
    </recommendedName>
</protein>
<evidence type="ECO:0000313" key="3">
    <source>
        <dbReference type="EMBL" id="SIR99731.1"/>
    </source>
</evidence>